<dbReference type="Proteomes" id="UP001156441">
    <property type="component" value="Unassembled WGS sequence"/>
</dbReference>
<gene>
    <name evidence="1" type="ORF">JT362_05860</name>
</gene>
<sequence>MTRVGGWVSSDGFTVDLDALGAAGARAGRLADELTASPATFRGVEVFGHRRLSEAVTEFAERERRERARLAGVAESLRHRLVETVRTYRRADEDGAGRFGGIA</sequence>
<dbReference type="EMBL" id="JAFFZE010000006">
    <property type="protein sequence ID" value="MCT2582645.1"/>
    <property type="molecule type" value="Genomic_DNA"/>
</dbReference>
<reference evidence="1 2" key="1">
    <citation type="submission" date="2021-02" db="EMBL/GenBank/DDBJ databases">
        <title>Actinophytocola xerophila sp. nov., isolated from soil of cotton cropping field.</title>
        <authorList>
            <person name="Huang R."/>
            <person name="Chen X."/>
            <person name="Ge X."/>
            <person name="Liu W."/>
        </authorList>
    </citation>
    <scope>NUCLEOTIDE SEQUENCE [LARGE SCALE GENOMIC DNA]</scope>
    <source>
        <strain evidence="1 2">S1-96</strain>
    </source>
</reference>
<name>A0ABT2J454_9PSEU</name>
<comment type="caution">
    <text evidence="1">The sequence shown here is derived from an EMBL/GenBank/DDBJ whole genome shotgun (WGS) entry which is preliminary data.</text>
</comment>
<organism evidence="1 2">
    <name type="scientific">Actinophytocola gossypii</name>
    <dbReference type="NCBI Taxonomy" id="2812003"/>
    <lineage>
        <taxon>Bacteria</taxon>
        <taxon>Bacillati</taxon>
        <taxon>Actinomycetota</taxon>
        <taxon>Actinomycetes</taxon>
        <taxon>Pseudonocardiales</taxon>
        <taxon>Pseudonocardiaceae</taxon>
    </lineage>
</organism>
<accession>A0ABT2J454</accession>
<protein>
    <recommendedName>
        <fullName evidence="3">ESX-1 secretion-associated protein</fullName>
    </recommendedName>
</protein>
<evidence type="ECO:0008006" key="3">
    <source>
        <dbReference type="Google" id="ProtNLM"/>
    </source>
</evidence>
<evidence type="ECO:0000313" key="2">
    <source>
        <dbReference type="Proteomes" id="UP001156441"/>
    </source>
</evidence>
<keyword evidence="2" id="KW-1185">Reference proteome</keyword>
<proteinExistence type="predicted"/>
<evidence type="ECO:0000313" key="1">
    <source>
        <dbReference type="EMBL" id="MCT2582645.1"/>
    </source>
</evidence>
<dbReference type="RefSeq" id="WP_260189985.1">
    <property type="nucleotide sequence ID" value="NZ_JAFFZE010000006.1"/>
</dbReference>